<dbReference type="STRING" id="1391627.SAMN05216464_110175"/>
<reference evidence="2 3" key="1">
    <citation type="submission" date="2016-10" db="EMBL/GenBank/DDBJ databases">
        <authorList>
            <person name="de Groot N.N."/>
        </authorList>
    </citation>
    <scope>NUCLEOTIDE SEQUENCE [LARGE SCALE GENOMIC DNA]</scope>
    <source>
        <strain evidence="2 3">47C3B</strain>
    </source>
</reference>
<dbReference type="Proteomes" id="UP000199072">
    <property type="component" value="Unassembled WGS sequence"/>
</dbReference>
<sequence length="224" mass="25713">MKKTLIIMSLLLCVSLVPQKANAQIAILEIIKAGIKKVIRAVDLKIQREQNKVIWLQDAQKTLENTLSKLKLDEISDWTQKQKDLYGKYFDELKKVKYVIAYYQRVKDITAKQVALVKAYDRAWAMVSSDKHFSPQEVQYMGSVYSGILSETVKNIDQMLLVVNSFKTQMADAKRIELIDKAANKVDENYSDLQIFTRQNAMLSLQRSKGEAEIALVKQMYGLQ</sequence>
<dbReference type="RefSeq" id="WP_091152105.1">
    <property type="nucleotide sequence ID" value="NZ_FNAI01000010.1"/>
</dbReference>
<evidence type="ECO:0000313" key="2">
    <source>
        <dbReference type="EMBL" id="SDE88300.1"/>
    </source>
</evidence>
<protein>
    <recommendedName>
        <fullName evidence="4">Conjugal transfer protein TraI</fullName>
    </recommendedName>
</protein>
<dbReference type="AlphaFoldDB" id="A0A1G7GJJ6"/>
<keyword evidence="3" id="KW-1185">Reference proteome</keyword>
<accession>A0A1G7GJJ6</accession>
<dbReference type="OrthoDB" id="793529at2"/>
<evidence type="ECO:0000313" key="3">
    <source>
        <dbReference type="Proteomes" id="UP000199072"/>
    </source>
</evidence>
<keyword evidence="1" id="KW-0732">Signal</keyword>
<organism evidence="2 3">
    <name type="scientific">Mucilaginibacter pineti</name>
    <dbReference type="NCBI Taxonomy" id="1391627"/>
    <lineage>
        <taxon>Bacteria</taxon>
        <taxon>Pseudomonadati</taxon>
        <taxon>Bacteroidota</taxon>
        <taxon>Sphingobacteriia</taxon>
        <taxon>Sphingobacteriales</taxon>
        <taxon>Sphingobacteriaceae</taxon>
        <taxon>Mucilaginibacter</taxon>
    </lineage>
</organism>
<gene>
    <name evidence="2" type="ORF">SAMN05216464_110175</name>
</gene>
<dbReference type="EMBL" id="FNAI01000010">
    <property type="protein sequence ID" value="SDE88300.1"/>
    <property type="molecule type" value="Genomic_DNA"/>
</dbReference>
<evidence type="ECO:0000256" key="1">
    <source>
        <dbReference type="SAM" id="SignalP"/>
    </source>
</evidence>
<feature type="chain" id="PRO_5011729672" description="Conjugal transfer protein TraI" evidence="1">
    <location>
        <begin position="24"/>
        <end position="224"/>
    </location>
</feature>
<proteinExistence type="predicted"/>
<name>A0A1G7GJJ6_9SPHI</name>
<feature type="signal peptide" evidence="1">
    <location>
        <begin position="1"/>
        <end position="23"/>
    </location>
</feature>
<evidence type="ECO:0008006" key="4">
    <source>
        <dbReference type="Google" id="ProtNLM"/>
    </source>
</evidence>